<keyword evidence="2" id="KW-1185">Reference proteome</keyword>
<dbReference type="Proteomes" id="UP001237642">
    <property type="component" value="Unassembled WGS sequence"/>
</dbReference>
<evidence type="ECO:0000313" key="1">
    <source>
        <dbReference type="EMBL" id="KAK1382291.1"/>
    </source>
</evidence>
<proteinExistence type="predicted"/>
<protein>
    <submittedName>
        <fullName evidence="1">Uncharacterized protein</fullName>
    </submittedName>
</protein>
<organism evidence="1 2">
    <name type="scientific">Heracleum sosnowskyi</name>
    <dbReference type="NCBI Taxonomy" id="360622"/>
    <lineage>
        <taxon>Eukaryota</taxon>
        <taxon>Viridiplantae</taxon>
        <taxon>Streptophyta</taxon>
        <taxon>Embryophyta</taxon>
        <taxon>Tracheophyta</taxon>
        <taxon>Spermatophyta</taxon>
        <taxon>Magnoliopsida</taxon>
        <taxon>eudicotyledons</taxon>
        <taxon>Gunneridae</taxon>
        <taxon>Pentapetalae</taxon>
        <taxon>asterids</taxon>
        <taxon>campanulids</taxon>
        <taxon>Apiales</taxon>
        <taxon>Apiaceae</taxon>
        <taxon>Apioideae</taxon>
        <taxon>apioid superclade</taxon>
        <taxon>Tordylieae</taxon>
        <taxon>Tordyliinae</taxon>
        <taxon>Heracleum</taxon>
    </lineage>
</organism>
<reference evidence="1" key="1">
    <citation type="submission" date="2023-02" db="EMBL/GenBank/DDBJ databases">
        <title>Genome of toxic invasive species Heracleum sosnowskyi carries increased number of genes despite the absence of recent whole-genome duplications.</title>
        <authorList>
            <person name="Schelkunov M."/>
            <person name="Shtratnikova V."/>
            <person name="Makarenko M."/>
            <person name="Klepikova A."/>
            <person name="Omelchenko D."/>
            <person name="Novikova G."/>
            <person name="Obukhova E."/>
            <person name="Bogdanov V."/>
            <person name="Penin A."/>
            <person name="Logacheva M."/>
        </authorList>
    </citation>
    <scope>NUCLEOTIDE SEQUENCE</scope>
    <source>
        <strain evidence="1">Hsosn_3</strain>
        <tissue evidence="1">Leaf</tissue>
    </source>
</reference>
<gene>
    <name evidence="1" type="ORF">POM88_020026</name>
</gene>
<accession>A0AAD8MR28</accession>
<dbReference type="EMBL" id="JAUIZM010000005">
    <property type="protein sequence ID" value="KAK1382291.1"/>
    <property type="molecule type" value="Genomic_DNA"/>
</dbReference>
<reference evidence="1" key="2">
    <citation type="submission" date="2023-05" db="EMBL/GenBank/DDBJ databases">
        <authorList>
            <person name="Schelkunov M.I."/>
        </authorList>
    </citation>
    <scope>NUCLEOTIDE SEQUENCE</scope>
    <source>
        <strain evidence="1">Hsosn_3</strain>
        <tissue evidence="1">Leaf</tissue>
    </source>
</reference>
<evidence type="ECO:0000313" key="2">
    <source>
        <dbReference type="Proteomes" id="UP001237642"/>
    </source>
</evidence>
<dbReference type="AlphaFoldDB" id="A0AAD8MR28"/>
<comment type="caution">
    <text evidence="1">The sequence shown here is derived from an EMBL/GenBank/DDBJ whole genome shotgun (WGS) entry which is preliminary data.</text>
</comment>
<name>A0AAD8MR28_9APIA</name>
<sequence length="227" mass="26247">MLSQQKPGIYPLCYAEDNVAEHDELAKEWTEKVKQTLHVHDAHELVFILGYICDKCDEEGHIWAFNCEESKNVLWKTKTDNKDGVDCGASQLYDNPHTSEGLEEITSIRRLRLGGCGTSNLTKRFFQVYSEFGHGITISIYTPEIMNWRSRPQWPDWSNWITESPYWTSGSSESESTVNAHLLQNKWTRSSLLQKKWTSQQSNKESRVCKFVAAYVALQLALYCLYH</sequence>